<dbReference type="GO" id="GO:0012505">
    <property type="term" value="C:endomembrane system"/>
    <property type="evidence" value="ECO:0007669"/>
    <property type="project" value="UniProtKB-SubCell"/>
</dbReference>
<feature type="transmembrane region" description="Helical" evidence="16">
    <location>
        <begin position="90"/>
        <end position="113"/>
    </location>
</feature>
<dbReference type="Proteomes" id="UP000794436">
    <property type="component" value="Unassembled WGS sequence"/>
</dbReference>
<dbReference type="FunFam" id="3.40.50.1000:FF:000144">
    <property type="entry name" value="copper-transporting ATPase 1 isoform X2"/>
    <property type="match status" value="1"/>
</dbReference>
<evidence type="ECO:0000256" key="5">
    <source>
        <dbReference type="ARBA" id="ARBA00022723"/>
    </source>
</evidence>
<dbReference type="InterPro" id="IPR001757">
    <property type="entry name" value="P_typ_ATPase"/>
</dbReference>
<dbReference type="PROSITE" id="PS00154">
    <property type="entry name" value="ATPASE_E1_E2"/>
    <property type="match status" value="1"/>
</dbReference>
<keyword evidence="9 16" id="KW-0067">ATP-binding</keyword>
<dbReference type="Gene3D" id="3.40.1110.10">
    <property type="entry name" value="Calcium-transporting ATPase, cytoplasmic domain N"/>
    <property type="match status" value="1"/>
</dbReference>
<dbReference type="Gene3D" id="1.20.1110.10">
    <property type="entry name" value="Calcium-transporting ATPase, transmembrane domain"/>
    <property type="match status" value="2"/>
</dbReference>
<dbReference type="GO" id="GO:0005388">
    <property type="term" value="F:P-type calcium transporter activity"/>
    <property type="evidence" value="ECO:0007669"/>
    <property type="project" value="UniProtKB-EC"/>
</dbReference>
<dbReference type="InterPro" id="IPR008250">
    <property type="entry name" value="ATPase_P-typ_transduc_dom_A_sf"/>
</dbReference>
<dbReference type="GO" id="GO:0046872">
    <property type="term" value="F:metal ion binding"/>
    <property type="evidence" value="ECO:0007669"/>
    <property type="project" value="UniProtKB-KW"/>
</dbReference>
<dbReference type="SFLD" id="SFLDG00002">
    <property type="entry name" value="C1.7:_P-type_atpase_like"/>
    <property type="match status" value="1"/>
</dbReference>
<comment type="function">
    <text evidence="16">Catalyzes the hydrolysis of ATP coupled with the transport of calcium.</text>
</comment>
<dbReference type="Gene3D" id="2.70.150.10">
    <property type="entry name" value="Calcium-transporting ATPase, cytoplasmic transduction domain A"/>
    <property type="match status" value="1"/>
</dbReference>
<evidence type="ECO:0000256" key="9">
    <source>
        <dbReference type="ARBA" id="ARBA00022840"/>
    </source>
</evidence>
<feature type="transmembrane region" description="Helical" evidence="16">
    <location>
        <begin position="839"/>
        <end position="860"/>
    </location>
</feature>
<evidence type="ECO:0000256" key="2">
    <source>
        <dbReference type="ARBA" id="ARBA00022448"/>
    </source>
</evidence>
<dbReference type="FunFam" id="2.70.150.10:FF:000029">
    <property type="entry name" value="Calcium-transporting ATPase"/>
    <property type="match status" value="1"/>
</dbReference>
<dbReference type="Pfam" id="PF00690">
    <property type="entry name" value="Cation_ATPase_N"/>
    <property type="match status" value="1"/>
</dbReference>
<keyword evidence="12 16" id="KW-1133">Transmembrane helix</keyword>
<keyword evidence="7" id="KW-0187">Copper transport</keyword>
<keyword evidence="15 16" id="KW-0472">Membrane</keyword>
<feature type="transmembrane region" description="Helical" evidence="16">
    <location>
        <begin position="125"/>
        <end position="144"/>
    </location>
</feature>
<dbReference type="SFLD" id="SFLDF00027">
    <property type="entry name" value="p-type_atpase"/>
    <property type="match status" value="1"/>
</dbReference>
<feature type="region of interest" description="Disordered" evidence="17">
    <location>
        <begin position="285"/>
        <end position="314"/>
    </location>
</feature>
<dbReference type="InterPro" id="IPR044492">
    <property type="entry name" value="P_typ_ATPase_HD_dom"/>
</dbReference>
<dbReference type="SFLD" id="SFLDS00003">
    <property type="entry name" value="Haloacid_Dehalogenase"/>
    <property type="match status" value="1"/>
</dbReference>
<feature type="compositionally biased region" description="Acidic residues" evidence="17">
    <location>
        <begin position="302"/>
        <end position="313"/>
    </location>
</feature>
<dbReference type="SUPFAM" id="SSF56784">
    <property type="entry name" value="HAD-like"/>
    <property type="match status" value="1"/>
</dbReference>
<evidence type="ECO:0000256" key="14">
    <source>
        <dbReference type="ARBA" id="ARBA00023065"/>
    </source>
</evidence>
<feature type="transmembrane region" description="Helical" evidence="16">
    <location>
        <begin position="1002"/>
        <end position="1022"/>
    </location>
</feature>
<feature type="transmembrane region" description="Helical" evidence="16">
    <location>
        <begin position="972"/>
        <end position="990"/>
    </location>
</feature>
<evidence type="ECO:0000259" key="18">
    <source>
        <dbReference type="Pfam" id="PF00122"/>
    </source>
</evidence>
<dbReference type="AlphaFoldDB" id="A0A8K1FN73"/>
<keyword evidence="14 16" id="KW-0406">Ion transport</keyword>
<dbReference type="InterPro" id="IPR006068">
    <property type="entry name" value="ATPase_P-typ_cation-transptr_C"/>
</dbReference>
<evidence type="ECO:0000259" key="20">
    <source>
        <dbReference type="Pfam" id="PF00690"/>
    </source>
</evidence>
<keyword evidence="3 16" id="KW-0109">Calcium transport</keyword>
<evidence type="ECO:0000256" key="13">
    <source>
        <dbReference type="ARBA" id="ARBA00023008"/>
    </source>
</evidence>
<dbReference type="SUPFAM" id="SSF81665">
    <property type="entry name" value="Calcium ATPase, transmembrane domain M"/>
    <property type="match status" value="1"/>
</dbReference>
<feature type="transmembrane region" description="Helical" evidence="16">
    <location>
        <begin position="323"/>
        <end position="349"/>
    </location>
</feature>
<evidence type="ECO:0000259" key="19">
    <source>
        <dbReference type="Pfam" id="PF00689"/>
    </source>
</evidence>
<evidence type="ECO:0000256" key="10">
    <source>
        <dbReference type="ARBA" id="ARBA00022842"/>
    </source>
</evidence>
<keyword evidence="5" id="KW-0479">Metal-binding</keyword>
<dbReference type="InterPro" id="IPR023299">
    <property type="entry name" value="ATPase_P-typ_cyto_dom_N"/>
</dbReference>
<feature type="compositionally biased region" description="Polar residues" evidence="17">
    <location>
        <begin position="285"/>
        <end position="295"/>
    </location>
</feature>
<evidence type="ECO:0000256" key="1">
    <source>
        <dbReference type="ARBA" id="ARBA00004127"/>
    </source>
</evidence>
<evidence type="ECO:0000256" key="4">
    <source>
        <dbReference type="ARBA" id="ARBA00022692"/>
    </source>
</evidence>
<evidence type="ECO:0000313" key="22">
    <source>
        <dbReference type="Proteomes" id="UP000794436"/>
    </source>
</evidence>
<evidence type="ECO:0000256" key="7">
    <source>
        <dbReference type="ARBA" id="ARBA00022796"/>
    </source>
</evidence>
<keyword evidence="22" id="KW-1185">Reference proteome</keyword>
<comment type="subcellular location">
    <subcellularLocation>
        <location evidence="1">Endomembrane system</location>
        <topology evidence="1">Multi-pass membrane protein</topology>
    </subcellularLocation>
    <subcellularLocation>
        <location evidence="16">Membrane</location>
        <topology evidence="16">Multi-pass membrane protein</topology>
    </subcellularLocation>
</comment>
<comment type="similarity">
    <text evidence="16">Belongs to the cation transport ATPase (P-type) (TC 3.A.3) family.</text>
</comment>
<evidence type="ECO:0000256" key="12">
    <source>
        <dbReference type="ARBA" id="ARBA00022989"/>
    </source>
</evidence>
<keyword evidence="4 16" id="KW-0812">Transmembrane</keyword>
<evidence type="ECO:0000256" key="6">
    <source>
        <dbReference type="ARBA" id="ARBA00022741"/>
    </source>
</evidence>
<feature type="transmembrane region" description="Helical" evidence="16">
    <location>
        <begin position="811"/>
        <end position="833"/>
    </location>
</feature>
<dbReference type="InterPro" id="IPR004014">
    <property type="entry name" value="ATPase_P-typ_cation-transptr_N"/>
</dbReference>
<dbReference type="GO" id="GO:0006825">
    <property type="term" value="P:copper ion transport"/>
    <property type="evidence" value="ECO:0007669"/>
    <property type="project" value="UniProtKB-KW"/>
</dbReference>
<keyword evidence="6 16" id="KW-0547">Nucleotide-binding</keyword>
<evidence type="ECO:0000256" key="17">
    <source>
        <dbReference type="SAM" id="MobiDB-lite"/>
    </source>
</evidence>
<evidence type="ECO:0000256" key="16">
    <source>
        <dbReference type="RuleBase" id="RU361146"/>
    </source>
</evidence>
<evidence type="ECO:0000256" key="15">
    <source>
        <dbReference type="ARBA" id="ARBA00023136"/>
    </source>
</evidence>
<dbReference type="InterPro" id="IPR036412">
    <property type="entry name" value="HAD-like_sf"/>
</dbReference>
<dbReference type="Pfam" id="PF00689">
    <property type="entry name" value="Cation_ATPase_C"/>
    <property type="match status" value="1"/>
</dbReference>
<feature type="transmembrane region" description="Helical" evidence="16">
    <location>
        <begin position="369"/>
        <end position="400"/>
    </location>
</feature>
<name>A0A8K1FN73_PYTOL</name>
<dbReference type="GO" id="GO:0016887">
    <property type="term" value="F:ATP hydrolysis activity"/>
    <property type="evidence" value="ECO:0007669"/>
    <property type="project" value="InterPro"/>
</dbReference>
<feature type="transmembrane region" description="Helical" evidence="16">
    <location>
        <begin position="892"/>
        <end position="910"/>
    </location>
</feature>
<dbReference type="SUPFAM" id="SSF81653">
    <property type="entry name" value="Calcium ATPase, transduction domain A"/>
    <property type="match status" value="1"/>
</dbReference>
<feature type="domain" description="P-type ATPase A" evidence="18">
    <location>
        <begin position="163"/>
        <end position="263"/>
    </location>
</feature>
<dbReference type="SUPFAM" id="SSF81660">
    <property type="entry name" value="Metal cation-transporting ATPase, ATP-binding domain N"/>
    <property type="match status" value="1"/>
</dbReference>
<comment type="caution">
    <text evidence="21">The sequence shown here is derived from an EMBL/GenBank/DDBJ whole genome shotgun (WGS) entry which is preliminary data.</text>
</comment>
<keyword evidence="10" id="KW-0460">Magnesium</keyword>
<dbReference type="InterPro" id="IPR059000">
    <property type="entry name" value="ATPase_P-type_domA"/>
</dbReference>
<evidence type="ECO:0000313" key="21">
    <source>
        <dbReference type="EMBL" id="TMW67019.1"/>
    </source>
</evidence>
<protein>
    <recommendedName>
        <fullName evidence="16">Calcium-transporting ATPase</fullName>
        <ecNumber evidence="16">7.2.2.10</ecNumber>
    </recommendedName>
</protein>
<dbReference type="InterPro" id="IPR006408">
    <property type="entry name" value="P-type_ATPase_IIB"/>
</dbReference>
<dbReference type="EC" id="7.2.2.10" evidence="16"/>
<dbReference type="NCBIfam" id="TIGR01494">
    <property type="entry name" value="ATPase_P-type"/>
    <property type="match status" value="2"/>
</dbReference>
<keyword evidence="8 16" id="KW-0106">Calcium</keyword>
<evidence type="ECO:0000256" key="8">
    <source>
        <dbReference type="ARBA" id="ARBA00022837"/>
    </source>
</evidence>
<reference evidence="21" key="1">
    <citation type="submission" date="2019-03" db="EMBL/GenBank/DDBJ databases">
        <title>Long read genome sequence of the mycoparasitic Pythium oligandrum ATCC 38472 isolated from sugarbeet rhizosphere.</title>
        <authorList>
            <person name="Gaulin E."/>
        </authorList>
    </citation>
    <scope>NUCLEOTIDE SEQUENCE</scope>
    <source>
        <strain evidence="21">ATCC 38472_TT</strain>
    </source>
</reference>
<dbReference type="Pfam" id="PF00122">
    <property type="entry name" value="E1-E2_ATPase"/>
    <property type="match status" value="1"/>
</dbReference>
<dbReference type="EMBL" id="SPLM01000006">
    <property type="protein sequence ID" value="TMW67019.1"/>
    <property type="molecule type" value="Genomic_DNA"/>
</dbReference>
<keyword evidence="13" id="KW-0186">Copper</keyword>
<dbReference type="PANTHER" id="PTHR24093:SF369">
    <property type="entry name" value="CALCIUM-TRANSPORTING ATPASE"/>
    <property type="match status" value="1"/>
</dbReference>
<keyword evidence="11" id="KW-1278">Translocase</keyword>
<accession>A0A8K1FN73</accession>
<organism evidence="21 22">
    <name type="scientific">Pythium oligandrum</name>
    <name type="common">Mycoparasitic fungus</name>
    <dbReference type="NCBI Taxonomy" id="41045"/>
    <lineage>
        <taxon>Eukaryota</taxon>
        <taxon>Sar</taxon>
        <taxon>Stramenopiles</taxon>
        <taxon>Oomycota</taxon>
        <taxon>Peronosporomycetes</taxon>
        <taxon>Pythiales</taxon>
        <taxon>Pythiaceae</taxon>
        <taxon>Pythium</taxon>
    </lineage>
</organism>
<dbReference type="GO" id="GO:0005886">
    <property type="term" value="C:plasma membrane"/>
    <property type="evidence" value="ECO:0007669"/>
    <property type="project" value="TreeGrafter"/>
</dbReference>
<evidence type="ECO:0000256" key="3">
    <source>
        <dbReference type="ARBA" id="ARBA00022568"/>
    </source>
</evidence>
<sequence>MKSLPSPEAHDPVASGHAAFSFSASALARLVAAARDRPLLAAVHGWEGLQHALLVDIRVGLDAKDSFDTRIEWFGRNYVPPPPSKSLIRLMYDALCATENLVLLFAGLATLVMGVSGASREKSSIVEGGCVLVALATIVFVTALTEFQKEKQFQTLNAVKNNPLVHVWRSAAPQEIHKWDVLVGDVVTLHTGDIVPADGVLIEAQQLRVDESAMTGEAEHVVKDTIDCLNVVLAGSTVMEGGGRMLVLCVGEHTQEGELMRLVHGQKKTKKTSERVALTKSQPSNGYQLLASPTTDLPPLEPSEDSPEDEEDALERTPLAQKLGALTLFMSKVGAFLALFVFSFLSIKFSIQVFVQDDAAWDSAFVTNYLSYFVLAMTILVVSVPEGLPLAVVIALTYAVRQMLNDQNLVRHLYACETAGNATIICSDKTGTLTKNEMTVTNLWFSREEIKQDDVTTTAVLADRVDKSTLALLAQSVALNASAELLISDTDESIKVTGNPTEGALLRFMLDAGHDYRTIRDNHTVEQVVPFSSARKRMSTVVRTDSERLVLTKGAPEMVLQLCTQLRLADGRVVELTQHKRDEIVSTVVTQYASRGCRTLCLAYRPVEVSEDVVNLDNETLEANLVCLSIVAIADPIRDEVPQAISMCQSAGVAVCMVTGDNLTTAVALARQCGILTASDDLESGCVAMDAADFRARVTDAHGRLRQSEFDQVWPTLRVLARATPMDKYVLVRGLQATQTEEHGRQLIAVTGDGTNDAPALKLAHVGFAMGQGGTDVAKRASDVVVMDDNFMSIVRAITWGRNVYDSIAKFLQFQLTTIFVAVVIAVVGALALGQSPLTAVQILWVNLLMDAFVSVALATERPSSIVMTRKPMDIEAPLISQRMWKHIIGQCVYQLFVLLVLVFAGDRLFDVPSGRMSFKVDPAMVHEHHADTVHLTLVFNTFAWMQLFNQINCRRLYDEINVLEGLWRHRAFVYGWVAQALLQVIMIQYSGELMRAVPLDGVQWVVTLALAMGTLVLGYVLRWLGHL</sequence>
<dbReference type="InterPro" id="IPR023298">
    <property type="entry name" value="ATPase_P-typ_TM_dom_sf"/>
</dbReference>
<dbReference type="OrthoDB" id="3352408at2759"/>
<comment type="catalytic activity">
    <reaction evidence="16">
        <text>Ca(2+)(in) + ATP + H2O = Ca(2+)(out) + ADP + phosphate + H(+)</text>
        <dbReference type="Rhea" id="RHEA:18105"/>
        <dbReference type="ChEBI" id="CHEBI:15377"/>
        <dbReference type="ChEBI" id="CHEBI:15378"/>
        <dbReference type="ChEBI" id="CHEBI:29108"/>
        <dbReference type="ChEBI" id="CHEBI:30616"/>
        <dbReference type="ChEBI" id="CHEBI:43474"/>
        <dbReference type="ChEBI" id="CHEBI:456216"/>
        <dbReference type="EC" id="7.2.2.10"/>
    </reaction>
</comment>
<dbReference type="PRINTS" id="PR00119">
    <property type="entry name" value="CATATPASE"/>
</dbReference>
<dbReference type="NCBIfam" id="TIGR01517">
    <property type="entry name" value="ATPase-IIB_Ca"/>
    <property type="match status" value="1"/>
</dbReference>
<dbReference type="PANTHER" id="PTHR24093">
    <property type="entry name" value="CATION TRANSPORTING ATPASE"/>
    <property type="match status" value="1"/>
</dbReference>
<evidence type="ECO:0000256" key="11">
    <source>
        <dbReference type="ARBA" id="ARBA00022967"/>
    </source>
</evidence>
<dbReference type="InterPro" id="IPR018303">
    <property type="entry name" value="ATPase_P-typ_P_site"/>
</dbReference>
<keyword evidence="2 16" id="KW-0813">Transport</keyword>
<feature type="domain" description="Cation-transporting P-type ATPase C-terminal" evidence="19">
    <location>
        <begin position="836"/>
        <end position="1025"/>
    </location>
</feature>
<dbReference type="Pfam" id="PF13246">
    <property type="entry name" value="Cation_ATPase"/>
    <property type="match status" value="1"/>
</dbReference>
<dbReference type="GO" id="GO:0005524">
    <property type="term" value="F:ATP binding"/>
    <property type="evidence" value="ECO:0007669"/>
    <property type="project" value="UniProtKB-KW"/>
</dbReference>
<dbReference type="PRINTS" id="PR00121">
    <property type="entry name" value="NAKATPASE"/>
</dbReference>
<gene>
    <name evidence="21" type="ORF">Poli38472_012135</name>
</gene>
<feature type="domain" description="Cation-transporting P-type ATPase N-terminal" evidence="20">
    <location>
        <begin position="45"/>
        <end position="108"/>
    </location>
</feature>
<proteinExistence type="inferred from homology"/>
<feature type="transmembrane region" description="Helical" evidence="16">
    <location>
        <begin position="933"/>
        <end position="952"/>
    </location>
</feature>